<organism evidence="3 4">
    <name type="scientific">Ciceribacter thiooxidans</name>
    <dbReference type="NCBI Taxonomy" id="1969821"/>
    <lineage>
        <taxon>Bacteria</taxon>
        <taxon>Pseudomonadati</taxon>
        <taxon>Pseudomonadota</taxon>
        <taxon>Alphaproteobacteria</taxon>
        <taxon>Hyphomicrobiales</taxon>
        <taxon>Rhizobiaceae</taxon>
        <taxon>Ciceribacter</taxon>
    </lineage>
</organism>
<feature type="transmembrane region" description="Helical" evidence="2">
    <location>
        <begin position="6"/>
        <end position="24"/>
    </location>
</feature>
<feature type="transmembrane region" description="Helical" evidence="2">
    <location>
        <begin position="70"/>
        <end position="88"/>
    </location>
</feature>
<protein>
    <submittedName>
        <fullName evidence="3">Uncharacterized protein</fullName>
    </submittedName>
</protein>
<evidence type="ECO:0000256" key="2">
    <source>
        <dbReference type="SAM" id="Phobius"/>
    </source>
</evidence>
<evidence type="ECO:0000313" key="3">
    <source>
        <dbReference type="EMBL" id="MFC3165847.1"/>
    </source>
</evidence>
<keyword evidence="4" id="KW-1185">Reference proteome</keyword>
<keyword evidence="2" id="KW-0812">Transmembrane</keyword>
<name>A0ABV7IBH1_9HYPH</name>
<accession>A0ABV7IBH1</accession>
<dbReference type="RefSeq" id="WP_182308416.1">
    <property type="nucleotide sequence ID" value="NZ_CP059897.1"/>
</dbReference>
<proteinExistence type="predicted"/>
<feature type="compositionally biased region" description="Basic residues" evidence="1">
    <location>
        <begin position="1159"/>
        <end position="1169"/>
    </location>
</feature>
<evidence type="ECO:0000256" key="1">
    <source>
        <dbReference type="SAM" id="MobiDB-lite"/>
    </source>
</evidence>
<reference evidence="4" key="1">
    <citation type="journal article" date="2019" name="Int. J. Syst. Evol. Microbiol.">
        <title>The Global Catalogue of Microorganisms (GCM) 10K type strain sequencing project: providing services to taxonomists for standard genome sequencing and annotation.</title>
        <authorList>
            <consortium name="The Broad Institute Genomics Platform"/>
            <consortium name="The Broad Institute Genome Sequencing Center for Infectious Disease"/>
            <person name="Wu L."/>
            <person name="Ma J."/>
        </authorList>
    </citation>
    <scope>NUCLEOTIDE SEQUENCE [LARGE SCALE GENOMIC DNA]</scope>
    <source>
        <strain evidence="4">KCTC 52231</strain>
    </source>
</reference>
<feature type="region of interest" description="Disordered" evidence="1">
    <location>
        <begin position="1128"/>
        <end position="1169"/>
    </location>
</feature>
<dbReference type="EMBL" id="JBHRTG010000019">
    <property type="protein sequence ID" value="MFC3165847.1"/>
    <property type="molecule type" value="Genomic_DNA"/>
</dbReference>
<gene>
    <name evidence="3" type="ORF">ACFOHV_21415</name>
</gene>
<comment type="caution">
    <text evidence="3">The sequence shown here is derived from an EMBL/GenBank/DDBJ whole genome shotgun (WGS) entry which is preliminary data.</text>
</comment>
<evidence type="ECO:0000313" key="4">
    <source>
        <dbReference type="Proteomes" id="UP001595647"/>
    </source>
</evidence>
<sequence length="1169" mass="131088">MLNKARHALVIGYNVALLIVYAILPWGRHSIRGAAALEIASLQRKNKRYALYRYGRWRSILGHIDRHRKIYVIVIFLATAGTAFWPYVNPWKVASTFDVSPEDPLDISDFHAISATVQATVLALIIPLAVVLHEFVLSGKKLAENTARFFMEETRVVLITLSSALYLIWVVGYEAVSVLAGIELPPLAGAIEVVWLVFNLIVICAFMQQVYVLLHRPNFEAAIRRQTFLDIFPGELRSDLAIYKFMGLGWQDKTDDTFGSEPEISMWRHDGGKVQAQVTVPTRSELVDVNSRVLLQLFKVWRLQQPKFRGRKNRHRDVPHLWVSPHLGQWYEGVVDVVTIEHGKDLSTAERWAVSRAFDFRPALQDTPISDTSEILAALITNAIADLRGGDSRTFQKNLESVADLYGELLSLAETVDLNGEPINYALLEKGLGVRVFTRWTRSFHTAFEEVLRIAEQDRVAFSAIAHIGGGLLDSVLALPSKATLDEVITTQGVLVFRLSDWWSLQADEQGLEHGAQQGAILKQPKRDLYLDHLRTFVGSWTSLLNYRLSPKAKASTTWTELGKLFPGFHQHLLLTADFALQASIRGDRDGVEHWVDELLRWNSGIDDRGGRHAFWNPVQRALLSRPLLEMDWPSVSSLLAEHGEPNEAITEDAVFRHVLLNLWRDTCVLALDFLLQWSLHAAPPGESSTLEAAKRMMRGGRSSDGERSRGGAFMTDMGDYLGYFVRSHIRQPRAKASYRSTLESIADRFDSHTSNPMIPGRSYVRSGASIDVVSIAELVFAASRCNGDDDVIAAAIARFEPFLKDLNAVERLKNAAGSAVAEIEGIDPAKVAGVFAVVTETPDAKIEGELKYRLDALRKLLSRLSAEADTHRTDLIRTLEISNERLRAIARASSISPFSKENSQFPLAPFKSLSWTEDTLTKARFRVGNFSKLDLVELDDTTGHSSDTDWGEYLSPGVAENLLGAIYDSARTIDLIVRTDFATEQDFVDQFLRSSRAISAEGDSPLLVVPSFGEIEFLEKWRRSSWLKESSLPSGVAIEIREKPYPGPYVFHVNDTPVYEFDLASSEVWLFPKEILTEVSFHRYPNALPIEVSYEPSEKFPDRGTLTLEWQRQVNLDRHRRMHVFAGHPKQARQDPAPPPTKNDPAPAAGEKDVAPKPAKRGRKKAAE</sequence>
<keyword evidence="2" id="KW-1133">Transmembrane helix</keyword>
<feature type="transmembrane region" description="Helical" evidence="2">
    <location>
        <begin position="110"/>
        <end position="135"/>
    </location>
</feature>
<keyword evidence="2" id="KW-0472">Membrane</keyword>
<feature type="transmembrane region" description="Helical" evidence="2">
    <location>
        <begin position="156"/>
        <end position="173"/>
    </location>
</feature>
<dbReference type="Proteomes" id="UP001595647">
    <property type="component" value="Unassembled WGS sequence"/>
</dbReference>